<gene>
    <name evidence="1" type="ORF">NDU88_001449</name>
</gene>
<dbReference type="Proteomes" id="UP001066276">
    <property type="component" value="Chromosome 3_2"/>
</dbReference>
<reference evidence="1" key="1">
    <citation type="journal article" date="2022" name="bioRxiv">
        <title>Sequencing and chromosome-scale assembly of the giantPleurodeles waltlgenome.</title>
        <authorList>
            <person name="Brown T."/>
            <person name="Elewa A."/>
            <person name="Iarovenko S."/>
            <person name="Subramanian E."/>
            <person name="Araus A.J."/>
            <person name="Petzold A."/>
            <person name="Susuki M."/>
            <person name="Suzuki K.-i.T."/>
            <person name="Hayashi T."/>
            <person name="Toyoda A."/>
            <person name="Oliveira C."/>
            <person name="Osipova E."/>
            <person name="Leigh N.D."/>
            <person name="Simon A."/>
            <person name="Yun M.H."/>
        </authorList>
    </citation>
    <scope>NUCLEOTIDE SEQUENCE</scope>
    <source>
        <strain evidence="1">20211129_DDA</strain>
        <tissue evidence="1">Liver</tissue>
    </source>
</reference>
<organism evidence="1 2">
    <name type="scientific">Pleurodeles waltl</name>
    <name type="common">Iberian ribbed newt</name>
    <dbReference type="NCBI Taxonomy" id="8319"/>
    <lineage>
        <taxon>Eukaryota</taxon>
        <taxon>Metazoa</taxon>
        <taxon>Chordata</taxon>
        <taxon>Craniata</taxon>
        <taxon>Vertebrata</taxon>
        <taxon>Euteleostomi</taxon>
        <taxon>Amphibia</taxon>
        <taxon>Batrachia</taxon>
        <taxon>Caudata</taxon>
        <taxon>Salamandroidea</taxon>
        <taxon>Salamandridae</taxon>
        <taxon>Pleurodelinae</taxon>
        <taxon>Pleurodeles</taxon>
    </lineage>
</organism>
<proteinExistence type="predicted"/>
<name>A0AAV7TIS3_PLEWA</name>
<evidence type="ECO:0000313" key="2">
    <source>
        <dbReference type="Proteomes" id="UP001066276"/>
    </source>
</evidence>
<dbReference type="AlphaFoldDB" id="A0AAV7TIS3"/>
<dbReference type="EMBL" id="JANPWB010000006">
    <property type="protein sequence ID" value="KAJ1176166.1"/>
    <property type="molecule type" value="Genomic_DNA"/>
</dbReference>
<comment type="caution">
    <text evidence="1">The sequence shown here is derived from an EMBL/GenBank/DDBJ whole genome shotgun (WGS) entry which is preliminary data.</text>
</comment>
<protein>
    <submittedName>
        <fullName evidence="1">Uncharacterized protein</fullName>
    </submittedName>
</protein>
<keyword evidence="2" id="KW-1185">Reference proteome</keyword>
<evidence type="ECO:0000313" key="1">
    <source>
        <dbReference type="EMBL" id="KAJ1176166.1"/>
    </source>
</evidence>
<accession>A0AAV7TIS3</accession>
<sequence>MERGPAEVLWPPTPILLVNRLSREAVPVGIGECQGSHGMAARLDRGKRCGRMAEKEKRGLHWAISCPQDGRCNEAQGDCERQLTSFGGNWPGHE</sequence>